<dbReference type="AlphaFoldDB" id="A0A024SEM1"/>
<dbReference type="EMBL" id="KI911142">
    <property type="protein sequence ID" value="ETS03800.1"/>
    <property type="molecule type" value="Genomic_DNA"/>
</dbReference>
<protein>
    <submittedName>
        <fullName evidence="2">Uncharacterized protein</fullName>
    </submittedName>
</protein>
<evidence type="ECO:0000256" key="1">
    <source>
        <dbReference type="SAM" id="MobiDB-lite"/>
    </source>
</evidence>
<feature type="region of interest" description="Disordered" evidence="1">
    <location>
        <begin position="41"/>
        <end position="87"/>
    </location>
</feature>
<evidence type="ECO:0000313" key="3">
    <source>
        <dbReference type="Proteomes" id="UP000024376"/>
    </source>
</evidence>
<name>A0A024SEM1_HYPJR</name>
<dbReference type="Proteomes" id="UP000024376">
    <property type="component" value="Unassembled WGS sequence"/>
</dbReference>
<dbReference type="KEGG" id="trr:M419DRAFT_118114"/>
<feature type="compositionally biased region" description="Basic and acidic residues" evidence="1">
    <location>
        <begin position="54"/>
        <end position="67"/>
    </location>
</feature>
<sequence length="104" mass="11668">MMACEQEKQESKRCYLQLLRLIKRTRQKVVAIVPTYPRIEQRGHRFGPGHLHAGQRDPRNDKLRDRGSSGQGLRQGGLECNAHSPFGGVNVCRRAFQLLSSAGG</sequence>
<reference evidence="3" key="1">
    <citation type="journal article" date="2013" name="Ind. Biotechnol.">
        <title>Comparative genomics analysis of Trichoderma reesei strains.</title>
        <authorList>
            <person name="Koike H."/>
            <person name="Aerts A."/>
            <person name="LaButti K."/>
            <person name="Grigoriev I.V."/>
            <person name="Baker S.E."/>
        </authorList>
    </citation>
    <scope>NUCLEOTIDE SEQUENCE [LARGE SCALE GENOMIC DNA]</scope>
    <source>
        <strain evidence="3">ATCC 56765 / BCRC 32924 / NRRL 11460 / Rut C-30</strain>
    </source>
</reference>
<gene>
    <name evidence="2" type="ORF">M419DRAFT_118114</name>
</gene>
<accession>A0A024SEM1</accession>
<organism evidence="2 3">
    <name type="scientific">Hypocrea jecorina (strain ATCC 56765 / BCRC 32924 / NRRL 11460 / Rut C-30)</name>
    <name type="common">Trichoderma reesei</name>
    <dbReference type="NCBI Taxonomy" id="1344414"/>
    <lineage>
        <taxon>Eukaryota</taxon>
        <taxon>Fungi</taxon>
        <taxon>Dikarya</taxon>
        <taxon>Ascomycota</taxon>
        <taxon>Pezizomycotina</taxon>
        <taxon>Sordariomycetes</taxon>
        <taxon>Hypocreomycetidae</taxon>
        <taxon>Hypocreales</taxon>
        <taxon>Hypocreaceae</taxon>
        <taxon>Trichoderma</taxon>
    </lineage>
</organism>
<proteinExistence type="predicted"/>
<evidence type="ECO:0000313" key="2">
    <source>
        <dbReference type="EMBL" id="ETS03800.1"/>
    </source>
</evidence>
<dbReference type="HOGENOM" id="CLU_2251983_0_0_1"/>